<dbReference type="EMBL" id="JAWHQM010000077">
    <property type="protein sequence ID" value="KAK5636787.1"/>
    <property type="molecule type" value="Genomic_DNA"/>
</dbReference>
<feature type="region of interest" description="Disordered" evidence="1">
    <location>
        <begin position="1"/>
        <end position="20"/>
    </location>
</feature>
<organism evidence="2 3">
    <name type="scientific">Xylaria bambusicola</name>
    <dbReference type="NCBI Taxonomy" id="326684"/>
    <lineage>
        <taxon>Eukaryota</taxon>
        <taxon>Fungi</taxon>
        <taxon>Dikarya</taxon>
        <taxon>Ascomycota</taxon>
        <taxon>Pezizomycotina</taxon>
        <taxon>Sordariomycetes</taxon>
        <taxon>Xylariomycetidae</taxon>
        <taxon>Xylariales</taxon>
        <taxon>Xylariaceae</taxon>
        <taxon>Xylaria</taxon>
    </lineage>
</organism>
<sequence length="63" mass="6327">MADGAYVNGGLSGDDFGGGGRQSGDVEILGICLRRERRSLDGLGGGSYGILEDGLGLLLSLGL</sequence>
<accession>A0AAN7ZAR9</accession>
<proteinExistence type="predicted"/>
<keyword evidence="3" id="KW-1185">Reference proteome</keyword>
<protein>
    <submittedName>
        <fullName evidence="2">Uncharacterized protein</fullName>
    </submittedName>
</protein>
<evidence type="ECO:0000256" key="1">
    <source>
        <dbReference type="SAM" id="MobiDB-lite"/>
    </source>
</evidence>
<evidence type="ECO:0000313" key="3">
    <source>
        <dbReference type="Proteomes" id="UP001305414"/>
    </source>
</evidence>
<comment type="caution">
    <text evidence="2">The sequence shown here is derived from an EMBL/GenBank/DDBJ whole genome shotgun (WGS) entry which is preliminary data.</text>
</comment>
<name>A0AAN7ZAR9_9PEZI</name>
<dbReference type="AlphaFoldDB" id="A0AAN7ZAR9"/>
<evidence type="ECO:0000313" key="2">
    <source>
        <dbReference type="EMBL" id="KAK5636787.1"/>
    </source>
</evidence>
<reference evidence="2 3" key="1">
    <citation type="submission" date="2023-10" db="EMBL/GenBank/DDBJ databases">
        <title>Draft genome sequence of Xylaria bambusicola isolate GMP-LS, the root and basal stem rot pathogen of sugarcane in Indonesia.</title>
        <authorList>
            <person name="Selvaraj P."/>
            <person name="Muralishankar V."/>
            <person name="Muruganantham S."/>
            <person name="Sp S."/>
            <person name="Haryani S."/>
            <person name="Lau K.J.X."/>
            <person name="Naqvi N.I."/>
        </authorList>
    </citation>
    <scope>NUCLEOTIDE SEQUENCE [LARGE SCALE GENOMIC DNA]</scope>
    <source>
        <strain evidence="2">GMP-LS</strain>
    </source>
</reference>
<feature type="compositionally biased region" description="Gly residues" evidence="1">
    <location>
        <begin position="10"/>
        <end position="20"/>
    </location>
</feature>
<gene>
    <name evidence="2" type="ORF">RRF57_012498</name>
</gene>
<dbReference type="Proteomes" id="UP001305414">
    <property type="component" value="Unassembled WGS sequence"/>
</dbReference>